<keyword evidence="4" id="KW-0812">Transmembrane</keyword>
<sequence>MANKEHISALVDGEIQDKVLLEQLGKDKALAATFGRYQLYGDALRNELPTHLHLDLSDRIAAALELEPTIMAPGSNMTATAAPQAATILKPAFGRTLVRHFAQFAVAASVSAAVIFGVQQYGQQQGVGTAPVLNTVPVSGSAAPVSLNYSSEPGERLSQQELIDQQQKINALLMDHELQQRLRQP</sequence>
<organism evidence="10 11">
    <name type="scientific">Zobellella aerophila</name>
    <dbReference type="NCBI Taxonomy" id="870480"/>
    <lineage>
        <taxon>Bacteria</taxon>
        <taxon>Pseudomonadati</taxon>
        <taxon>Pseudomonadota</taxon>
        <taxon>Gammaproteobacteria</taxon>
        <taxon>Aeromonadales</taxon>
        <taxon>Aeromonadaceae</taxon>
        <taxon>Zobellella</taxon>
    </lineage>
</organism>
<comment type="similarity">
    <text evidence="2 7">Belongs to the RseA family.</text>
</comment>
<dbReference type="EMBL" id="BAABCX010000002">
    <property type="protein sequence ID" value="GAA3541224.1"/>
    <property type="molecule type" value="Genomic_DNA"/>
</dbReference>
<name>A0ABP6VYI2_9GAMM</name>
<proteinExistence type="inferred from homology"/>
<evidence type="ECO:0000256" key="7">
    <source>
        <dbReference type="PIRNR" id="PIRNR016938"/>
    </source>
</evidence>
<keyword evidence="11" id="KW-1185">Reference proteome</keyword>
<evidence type="ECO:0000256" key="6">
    <source>
        <dbReference type="ARBA" id="ARBA00023136"/>
    </source>
</evidence>
<accession>A0ABP6VYI2</accession>
<keyword evidence="3 7" id="KW-1003">Cell membrane</keyword>
<comment type="function">
    <text evidence="7">An anti-sigma factor for extracytoplasmic function (ECF) sigma factor sigma-E (RpoE). ECF sigma factors are held in an inactive form by an anti-sigma factor until released by regulated intramembrane proteolysis (RIP). RIP occurs when an extracytoplasmic signal triggers a concerted proteolytic cascade to transmit information and elicit cellular responses. The membrane-spanning regulatory substrate protein is first cut periplasmically (site-1 protease, S1P, DegS), then within the membrane itself (site-2 protease, S2P, RseP), while cytoplasmic proteases finish degrading the anti-sigma factor, liberating sigma-E.</text>
</comment>
<evidence type="ECO:0000256" key="1">
    <source>
        <dbReference type="ARBA" id="ARBA00004162"/>
    </source>
</evidence>
<keyword evidence="5" id="KW-1133">Transmembrane helix</keyword>
<dbReference type="PANTHER" id="PTHR38104">
    <property type="match status" value="1"/>
</dbReference>
<dbReference type="InterPro" id="IPR005573">
    <property type="entry name" value="Anti-sigma_E_RseA_C"/>
</dbReference>
<evidence type="ECO:0000256" key="2">
    <source>
        <dbReference type="ARBA" id="ARBA00005837"/>
    </source>
</evidence>
<dbReference type="Pfam" id="PF03872">
    <property type="entry name" value="RseA_N"/>
    <property type="match status" value="1"/>
</dbReference>
<evidence type="ECO:0000259" key="8">
    <source>
        <dbReference type="Pfam" id="PF03872"/>
    </source>
</evidence>
<feature type="domain" description="Anti sigma-E protein RseA C-terminal" evidence="9">
    <location>
        <begin position="130"/>
        <end position="182"/>
    </location>
</feature>
<dbReference type="InterPro" id="IPR026279">
    <property type="entry name" value="RseA"/>
</dbReference>
<dbReference type="InterPro" id="IPR036147">
    <property type="entry name" value="Anti-sigma_E_RseA_N_sf"/>
</dbReference>
<dbReference type="PANTHER" id="PTHR38104:SF1">
    <property type="entry name" value="ANTI-SIGMA-E FACTOR RSEA"/>
    <property type="match status" value="1"/>
</dbReference>
<comment type="subcellular location">
    <subcellularLocation>
        <location evidence="7">Cell inner membrane</location>
    </subcellularLocation>
    <subcellularLocation>
        <location evidence="1">Cell membrane</location>
        <topology evidence="1">Single-pass membrane protein</topology>
    </subcellularLocation>
</comment>
<comment type="caution">
    <text evidence="10">The sequence shown here is derived from an EMBL/GenBank/DDBJ whole genome shotgun (WGS) entry which is preliminary data.</text>
</comment>
<keyword evidence="6 7" id="KW-0472">Membrane</keyword>
<evidence type="ECO:0000259" key="9">
    <source>
        <dbReference type="Pfam" id="PF03873"/>
    </source>
</evidence>
<dbReference type="Pfam" id="PF03873">
    <property type="entry name" value="RseA_C"/>
    <property type="match status" value="1"/>
</dbReference>
<evidence type="ECO:0000256" key="5">
    <source>
        <dbReference type="ARBA" id="ARBA00022989"/>
    </source>
</evidence>
<comment type="subunit">
    <text evidence="7">Interacts 1:1 with ECF RNA polymerase sigma-E (RpoE); this inhibits the interaction of sigma-E with the RNA polymerase catalytic core and leads to a decreased expression of sigma-E-regulated genes. Interacts with RseB.</text>
</comment>
<dbReference type="RefSeq" id="WP_344957756.1">
    <property type="nucleotide sequence ID" value="NZ_BAABCX010000002.1"/>
</dbReference>
<evidence type="ECO:0000256" key="4">
    <source>
        <dbReference type="ARBA" id="ARBA00022692"/>
    </source>
</evidence>
<protein>
    <recommendedName>
        <fullName evidence="7">Anti-sigma-E factor RseA</fullName>
    </recommendedName>
    <alternativeName>
        <fullName evidence="7">Regulator of SigE</fullName>
    </alternativeName>
    <alternativeName>
        <fullName evidence="7">Sigma-E anti-sigma factor RseA</fullName>
    </alternativeName>
    <alternativeName>
        <fullName evidence="7">Sigma-E factor negative regulatory protein</fullName>
    </alternativeName>
</protein>
<dbReference type="SUPFAM" id="SSF89069">
    <property type="entry name" value="N-terminal, cytoplasmic domain of anti-sigmaE factor RseA"/>
    <property type="match status" value="1"/>
</dbReference>
<dbReference type="CDD" id="cd16328">
    <property type="entry name" value="RseA_N"/>
    <property type="match status" value="1"/>
</dbReference>
<dbReference type="Gene3D" id="1.10.10.880">
    <property type="entry name" value="Anti sigma-E protein RseA, N-terminal domain"/>
    <property type="match status" value="1"/>
</dbReference>
<evidence type="ECO:0000256" key="3">
    <source>
        <dbReference type="ARBA" id="ARBA00022475"/>
    </source>
</evidence>
<keyword evidence="7" id="KW-0997">Cell inner membrane</keyword>
<dbReference type="Proteomes" id="UP001500795">
    <property type="component" value="Unassembled WGS sequence"/>
</dbReference>
<dbReference type="PIRSF" id="PIRSF016938">
    <property type="entry name" value="RseA"/>
    <property type="match status" value="1"/>
</dbReference>
<gene>
    <name evidence="10" type="ORF">GCM10022394_21360</name>
</gene>
<evidence type="ECO:0000313" key="11">
    <source>
        <dbReference type="Proteomes" id="UP001500795"/>
    </source>
</evidence>
<dbReference type="InterPro" id="IPR005572">
    <property type="entry name" value="Anti-sigma_E_RseA_N"/>
</dbReference>
<evidence type="ECO:0000313" key="10">
    <source>
        <dbReference type="EMBL" id="GAA3541224.1"/>
    </source>
</evidence>
<dbReference type="InterPro" id="IPR052383">
    <property type="entry name" value="Anti-sigma-E_RseA-like"/>
</dbReference>
<reference evidence="11" key="1">
    <citation type="journal article" date="2019" name="Int. J. Syst. Evol. Microbiol.">
        <title>The Global Catalogue of Microorganisms (GCM) 10K type strain sequencing project: providing services to taxonomists for standard genome sequencing and annotation.</title>
        <authorList>
            <consortium name="The Broad Institute Genomics Platform"/>
            <consortium name="The Broad Institute Genome Sequencing Center for Infectious Disease"/>
            <person name="Wu L."/>
            <person name="Ma J."/>
        </authorList>
    </citation>
    <scope>NUCLEOTIDE SEQUENCE [LARGE SCALE GENOMIC DNA]</scope>
    <source>
        <strain evidence="11">JCM 17110</strain>
    </source>
</reference>
<feature type="domain" description="Anti sigma-E protein RseA N-terminal" evidence="8">
    <location>
        <begin position="1"/>
        <end position="85"/>
    </location>
</feature>